<dbReference type="PANTHER" id="PTHR11552:SF201">
    <property type="entry name" value="GLUCOSE-METHANOL-CHOLINE OXIDOREDUCTASE N-TERMINAL DOMAIN-CONTAINING PROTEIN"/>
    <property type="match status" value="1"/>
</dbReference>
<protein>
    <submittedName>
        <fullName evidence="9">Alcohol oxidase</fullName>
    </submittedName>
</protein>
<dbReference type="PIRSF" id="PIRSF000137">
    <property type="entry name" value="Alcohol_oxidase"/>
    <property type="match status" value="1"/>
</dbReference>
<organism evidence="9 10">
    <name type="scientific">Armillaria luteobubalina</name>
    <dbReference type="NCBI Taxonomy" id="153913"/>
    <lineage>
        <taxon>Eukaryota</taxon>
        <taxon>Fungi</taxon>
        <taxon>Dikarya</taxon>
        <taxon>Basidiomycota</taxon>
        <taxon>Agaricomycotina</taxon>
        <taxon>Agaricomycetes</taxon>
        <taxon>Agaricomycetidae</taxon>
        <taxon>Agaricales</taxon>
        <taxon>Marasmiineae</taxon>
        <taxon>Physalacriaceae</taxon>
        <taxon>Armillaria</taxon>
    </lineage>
</organism>
<evidence type="ECO:0000256" key="2">
    <source>
        <dbReference type="ARBA" id="ARBA00010790"/>
    </source>
</evidence>
<dbReference type="GO" id="GO:0016614">
    <property type="term" value="F:oxidoreductase activity, acting on CH-OH group of donors"/>
    <property type="evidence" value="ECO:0007669"/>
    <property type="project" value="InterPro"/>
</dbReference>
<gene>
    <name evidence="9" type="ORF">EDD18DRAFT_1076481</name>
</gene>
<name>A0AA39Q282_9AGAR</name>
<evidence type="ECO:0000256" key="3">
    <source>
        <dbReference type="ARBA" id="ARBA00022630"/>
    </source>
</evidence>
<dbReference type="InterPro" id="IPR036188">
    <property type="entry name" value="FAD/NAD-bd_sf"/>
</dbReference>
<evidence type="ECO:0000256" key="7">
    <source>
        <dbReference type="ARBA" id="ARBA00023180"/>
    </source>
</evidence>
<comment type="caution">
    <text evidence="9">The sequence shown here is derived from an EMBL/GenBank/DDBJ whole genome shotgun (WGS) entry which is preliminary data.</text>
</comment>
<dbReference type="Proteomes" id="UP001175228">
    <property type="component" value="Unassembled WGS sequence"/>
</dbReference>
<feature type="domain" description="Glucose-methanol-choline oxidoreductase N-terminal" evidence="8">
    <location>
        <begin position="304"/>
        <end position="318"/>
    </location>
</feature>
<dbReference type="SUPFAM" id="SSF51905">
    <property type="entry name" value="FAD/NAD(P)-binding domain"/>
    <property type="match status" value="1"/>
</dbReference>
<dbReference type="GO" id="GO:0050660">
    <property type="term" value="F:flavin adenine dinucleotide binding"/>
    <property type="evidence" value="ECO:0007669"/>
    <property type="project" value="InterPro"/>
</dbReference>
<evidence type="ECO:0000313" key="10">
    <source>
        <dbReference type="Proteomes" id="UP001175228"/>
    </source>
</evidence>
<dbReference type="Gene3D" id="3.30.560.10">
    <property type="entry name" value="Glucose Oxidase, domain 3"/>
    <property type="match status" value="1"/>
</dbReference>
<evidence type="ECO:0000256" key="6">
    <source>
        <dbReference type="ARBA" id="ARBA00023002"/>
    </source>
</evidence>
<keyword evidence="10" id="KW-1185">Reference proteome</keyword>
<dbReference type="Gene3D" id="3.50.50.60">
    <property type="entry name" value="FAD/NAD(P)-binding domain"/>
    <property type="match status" value="1"/>
</dbReference>
<evidence type="ECO:0000256" key="5">
    <source>
        <dbReference type="ARBA" id="ARBA00022827"/>
    </source>
</evidence>
<keyword evidence="5" id="KW-0274">FAD</keyword>
<dbReference type="InterPro" id="IPR012132">
    <property type="entry name" value="GMC_OxRdtase"/>
</dbReference>
<reference evidence="9" key="1">
    <citation type="submission" date="2023-06" db="EMBL/GenBank/DDBJ databases">
        <authorList>
            <consortium name="Lawrence Berkeley National Laboratory"/>
            <person name="Ahrendt S."/>
            <person name="Sahu N."/>
            <person name="Indic B."/>
            <person name="Wong-Bajracharya J."/>
            <person name="Merenyi Z."/>
            <person name="Ke H.-M."/>
            <person name="Monk M."/>
            <person name="Kocsube S."/>
            <person name="Drula E."/>
            <person name="Lipzen A."/>
            <person name="Balint B."/>
            <person name="Henrissat B."/>
            <person name="Andreopoulos B."/>
            <person name="Martin F.M."/>
            <person name="Harder C.B."/>
            <person name="Rigling D."/>
            <person name="Ford K.L."/>
            <person name="Foster G.D."/>
            <person name="Pangilinan J."/>
            <person name="Papanicolaou A."/>
            <person name="Barry K."/>
            <person name="LaButti K."/>
            <person name="Viragh M."/>
            <person name="Koriabine M."/>
            <person name="Yan M."/>
            <person name="Riley R."/>
            <person name="Champramary S."/>
            <person name="Plett K.L."/>
            <person name="Tsai I.J."/>
            <person name="Slot J."/>
            <person name="Sipos G."/>
            <person name="Plett J."/>
            <person name="Nagy L.G."/>
            <person name="Grigoriev I.V."/>
        </authorList>
    </citation>
    <scope>NUCLEOTIDE SEQUENCE</scope>
    <source>
        <strain evidence="9">HWK02</strain>
    </source>
</reference>
<proteinExistence type="inferred from homology"/>
<comment type="cofactor">
    <cofactor evidence="1">
        <name>FAD</name>
        <dbReference type="ChEBI" id="CHEBI:57692"/>
    </cofactor>
</comment>
<keyword evidence="3" id="KW-0285">Flavoprotein</keyword>
<dbReference type="PANTHER" id="PTHR11552">
    <property type="entry name" value="GLUCOSE-METHANOL-CHOLINE GMC OXIDOREDUCTASE"/>
    <property type="match status" value="1"/>
</dbReference>
<evidence type="ECO:0000259" key="8">
    <source>
        <dbReference type="PROSITE" id="PS00624"/>
    </source>
</evidence>
<keyword evidence="6" id="KW-0560">Oxidoreductase</keyword>
<evidence type="ECO:0000256" key="1">
    <source>
        <dbReference type="ARBA" id="ARBA00001974"/>
    </source>
</evidence>
<dbReference type="InterPro" id="IPR000172">
    <property type="entry name" value="GMC_OxRdtase_N"/>
</dbReference>
<dbReference type="AlphaFoldDB" id="A0AA39Q282"/>
<dbReference type="InterPro" id="IPR007867">
    <property type="entry name" value="GMC_OxRtase_C"/>
</dbReference>
<evidence type="ECO:0000256" key="4">
    <source>
        <dbReference type="ARBA" id="ARBA00022729"/>
    </source>
</evidence>
<keyword evidence="4" id="KW-0732">Signal</keyword>
<sequence>MPIITATDFLSIKFDYLVVGGGTAGLVVAARLSENPGCVVGVIEAGEYHEHDDLVNIPGVMGRALHNPKYDWGFHTVPQKFVNDRQLSQSRGKGLGGSSLLNFFASVRPSKEELDAIESLGNPGWNWENILRYMKKARPFEHLEIPTLTDQEAKAYSVVPDPALHGTEGELFISFEFNPYLLAGPIAKSFPPHVTKIHTQLLNTLESLGIPRNPDNSNGHPVGSLLFPTSVEAKTATRSYSASAYYAPNAKRPNLLILTGAHATKVDLTKTLSGDYQATSVSFKAKDGSTGTVHASKEIILSAGSFQTPQLLELSGIGQKQLLQSFGIECLIDLPGVGENLQDHALTPVIVEVDEDVETLEVLSDPAKLKEHEDLYKIQKGIFAGIPSATFAFFPAESIATVDEIETWTSRATLESARGTLDHLDPSVREGIKKQFELLADWIKDPTQPMAQILTINGHMPIPGMTINRQKRYLTLLCAYTHPFHRGSAHITSTDPLVLPSIEQNYLSNPNDLDVLVKIVTFVARKLCRTSPIQGTIKSTVVPPFVVEGDDEALREYIRNTLTTVHHPAGTASMTPRSNGGVVDSNLLVYGTSNLRIVGDLGLQLSSNIQTLAYAIGEKVRVYVYMLYSDDFTEPDFRRRI</sequence>
<dbReference type="SUPFAM" id="SSF54373">
    <property type="entry name" value="FAD-linked reductases, C-terminal domain"/>
    <property type="match status" value="1"/>
</dbReference>
<accession>A0AA39Q282</accession>
<dbReference type="Pfam" id="PF05199">
    <property type="entry name" value="GMC_oxred_C"/>
    <property type="match status" value="1"/>
</dbReference>
<dbReference type="EMBL" id="JAUEPU010000019">
    <property type="protein sequence ID" value="KAK0494785.1"/>
    <property type="molecule type" value="Genomic_DNA"/>
</dbReference>
<comment type="similarity">
    <text evidence="2">Belongs to the GMC oxidoreductase family.</text>
</comment>
<evidence type="ECO:0000313" key="9">
    <source>
        <dbReference type="EMBL" id="KAK0494785.1"/>
    </source>
</evidence>
<keyword evidence="7" id="KW-0325">Glycoprotein</keyword>
<dbReference type="PROSITE" id="PS00624">
    <property type="entry name" value="GMC_OXRED_2"/>
    <property type="match status" value="1"/>
</dbReference>
<dbReference type="Pfam" id="PF00732">
    <property type="entry name" value="GMC_oxred_N"/>
    <property type="match status" value="1"/>
</dbReference>